<feature type="coiled-coil region" evidence="1">
    <location>
        <begin position="80"/>
        <end position="116"/>
    </location>
</feature>
<dbReference type="EMBL" id="KN837302">
    <property type="protein sequence ID" value="KIJ28578.1"/>
    <property type="molecule type" value="Genomic_DNA"/>
</dbReference>
<feature type="compositionally biased region" description="Polar residues" evidence="2">
    <location>
        <begin position="407"/>
        <end position="418"/>
    </location>
</feature>
<feature type="compositionally biased region" description="Polar residues" evidence="2">
    <location>
        <begin position="165"/>
        <end position="180"/>
    </location>
</feature>
<evidence type="ECO:0000313" key="3">
    <source>
        <dbReference type="EMBL" id="KIJ28578.1"/>
    </source>
</evidence>
<evidence type="ECO:0000256" key="2">
    <source>
        <dbReference type="SAM" id="MobiDB-lite"/>
    </source>
</evidence>
<name>A0A0C9TGM2_SPHS4</name>
<feature type="region of interest" description="Disordered" evidence="2">
    <location>
        <begin position="199"/>
        <end position="219"/>
    </location>
</feature>
<keyword evidence="1" id="KW-0175">Coiled coil</keyword>
<feature type="region of interest" description="Disordered" evidence="2">
    <location>
        <begin position="432"/>
        <end position="451"/>
    </location>
</feature>
<accession>A0A0C9TGM2</accession>
<dbReference type="Proteomes" id="UP000054279">
    <property type="component" value="Unassembled WGS sequence"/>
</dbReference>
<gene>
    <name evidence="3" type="ORF">M422DRAFT_270080</name>
</gene>
<keyword evidence="4" id="KW-1185">Reference proteome</keyword>
<feature type="region of interest" description="Disordered" evidence="2">
    <location>
        <begin position="147"/>
        <end position="184"/>
    </location>
</feature>
<feature type="region of interest" description="Disordered" evidence="2">
    <location>
        <begin position="239"/>
        <end position="259"/>
    </location>
</feature>
<evidence type="ECO:0000313" key="4">
    <source>
        <dbReference type="Proteomes" id="UP000054279"/>
    </source>
</evidence>
<feature type="compositionally biased region" description="Acidic residues" evidence="2">
    <location>
        <begin position="239"/>
        <end position="249"/>
    </location>
</feature>
<proteinExistence type="predicted"/>
<organism evidence="3 4">
    <name type="scientific">Sphaerobolus stellatus (strain SS14)</name>
    <dbReference type="NCBI Taxonomy" id="990650"/>
    <lineage>
        <taxon>Eukaryota</taxon>
        <taxon>Fungi</taxon>
        <taxon>Dikarya</taxon>
        <taxon>Basidiomycota</taxon>
        <taxon>Agaricomycotina</taxon>
        <taxon>Agaricomycetes</taxon>
        <taxon>Phallomycetidae</taxon>
        <taxon>Geastrales</taxon>
        <taxon>Sphaerobolaceae</taxon>
        <taxon>Sphaerobolus</taxon>
    </lineage>
</organism>
<feature type="compositionally biased region" description="Low complexity" evidence="2">
    <location>
        <begin position="367"/>
        <end position="391"/>
    </location>
</feature>
<feature type="region of interest" description="Disordered" evidence="2">
    <location>
        <begin position="320"/>
        <end position="422"/>
    </location>
</feature>
<feature type="compositionally biased region" description="Basic and acidic residues" evidence="2">
    <location>
        <begin position="434"/>
        <end position="445"/>
    </location>
</feature>
<sequence length="451" mass="49019">MRPPLPISPVDMRTPLPSPHGLQFPLPPMGQPSPQLLERRTRSGSDARSLRGDTELRVSNLVAALNANLHVNAHSRTDSAKLAELAKADADAEYKRAKELREAESAELSRQSHERRDSHIIVDFLEELGMGNMKKKVKSDVGLPVETTGEKRVDSEAVTRARSGSGESEISILQRSTHSTPRQEYHARADSHTLGALLQGFQPSPSKTEKTAHGHVRADSQTLPTANKTSTWQMLVDSVEESPADEDEQQTSKVKVSQWLVDRPDSTSSLGHASNVTAGSSFSQGLASLEAWREQLGGADEDDVMPGLEKIVLEVEERMRRDGLKPELESQSTSASEGSSTKKKRESRGFFGRRAARSENTTPVPSSPLLSRIPKSPSLPRLSSSSARTSLLPPPSPRLPKSPTTSARSASPGASRQAVNARIHTPATILLEAEDIKDPESKRVSEAVYLS</sequence>
<feature type="compositionally biased region" description="Basic and acidic residues" evidence="2">
    <location>
        <begin position="207"/>
        <end position="218"/>
    </location>
</feature>
<protein>
    <submittedName>
        <fullName evidence="3">Uncharacterized protein</fullName>
    </submittedName>
</protein>
<feature type="compositionally biased region" description="Low complexity" evidence="2">
    <location>
        <begin position="329"/>
        <end position="339"/>
    </location>
</feature>
<feature type="region of interest" description="Disordered" evidence="2">
    <location>
        <begin position="1"/>
        <end position="52"/>
    </location>
</feature>
<dbReference type="AlphaFoldDB" id="A0A0C9TGM2"/>
<feature type="compositionally biased region" description="Basic and acidic residues" evidence="2">
    <location>
        <begin position="37"/>
        <end position="52"/>
    </location>
</feature>
<reference evidence="3 4" key="1">
    <citation type="submission" date="2014-06" db="EMBL/GenBank/DDBJ databases">
        <title>Evolutionary Origins and Diversification of the Mycorrhizal Mutualists.</title>
        <authorList>
            <consortium name="DOE Joint Genome Institute"/>
            <consortium name="Mycorrhizal Genomics Consortium"/>
            <person name="Kohler A."/>
            <person name="Kuo A."/>
            <person name="Nagy L.G."/>
            <person name="Floudas D."/>
            <person name="Copeland A."/>
            <person name="Barry K.W."/>
            <person name="Cichocki N."/>
            <person name="Veneault-Fourrey C."/>
            <person name="LaButti K."/>
            <person name="Lindquist E.A."/>
            <person name="Lipzen A."/>
            <person name="Lundell T."/>
            <person name="Morin E."/>
            <person name="Murat C."/>
            <person name="Riley R."/>
            <person name="Ohm R."/>
            <person name="Sun H."/>
            <person name="Tunlid A."/>
            <person name="Henrissat B."/>
            <person name="Grigoriev I.V."/>
            <person name="Hibbett D.S."/>
            <person name="Martin F."/>
        </authorList>
    </citation>
    <scope>NUCLEOTIDE SEQUENCE [LARGE SCALE GENOMIC DNA]</scope>
    <source>
        <strain evidence="3 4">SS14</strain>
    </source>
</reference>
<dbReference type="HOGENOM" id="CLU_607163_0_0_1"/>
<evidence type="ECO:0000256" key="1">
    <source>
        <dbReference type="SAM" id="Coils"/>
    </source>
</evidence>
<feature type="compositionally biased region" description="Basic and acidic residues" evidence="2">
    <location>
        <begin position="148"/>
        <end position="159"/>
    </location>
</feature>